<reference evidence="1" key="1">
    <citation type="submission" date="2019-02" db="EMBL/GenBank/DDBJ databases">
        <authorList>
            <person name="Gruber-Vodicka R. H."/>
            <person name="Seah K. B. B."/>
        </authorList>
    </citation>
    <scope>NUCLEOTIDE SEQUENCE</scope>
    <source>
        <strain evidence="1">BECK_BY1</strain>
    </source>
</reference>
<gene>
    <name evidence="1" type="ORF">BECKTUN1418D_GA0071000_101719</name>
</gene>
<protein>
    <submittedName>
        <fullName evidence="1">Uncharacterized protein</fullName>
    </submittedName>
</protein>
<evidence type="ECO:0000313" key="1">
    <source>
        <dbReference type="EMBL" id="VFK53011.1"/>
    </source>
</evidence>
<accession>A0A450ZGY6</accession>
<dbReference type="AlphaFoldDB" id="A0A450ZGY6"/>
<proteinExistence type="predicted"/>
<name>A0A450ZGY6_9GAMM</name>
<organism evidence="1">
    <name type="scientific">Candidatus Kentrum sp. TUN</name>
    <dbReference type="NCBI Taxonomy" id="2126343"/>
    <lineage>
        <taxon>Bacteria</taxon>
        <taxon>Pseudomonadati</taxon>
        <taxon>Pseudomonadota</taxon>
        <taxon>Gammaproteobacteria</taxon>
        <taxon>Candidatus Kentrum</taxon>
    </lineage>
</organism>
<sequence length="110" mass="12228">MPDKPINIAVEMASIKSGVQRREENSEDRIDAALETEITLSGQPGGTRFVFRVGQPQTKAGEGEQSNFVLTVLRGKHRMNLQQIEHEALHHLSRIGLRGIRKPGIAHELP</sequence>
<dbReference type="EMBL" id="CAADFX010000017">
    <property type="protein sequence ID" value="VFK53011.1"/>
    <property type="molecule type" value="Genomic_DNA"/>
</dbReference>